<dbReference type="InterPro" id="IPR005162">
    <property type="entry name" value="Retrotrans_gag_dom"/>
</dbReference>
<protein>
    <recommendedName>
        <fullName evidence="2">Retrotransposon gag domain-containing protein</fullName>
    </recommendedName>
</protein>
<evidence type="ECO:0000313" key="4">
    <source>
        <dbReference type="Proteomes" id="UP000595140"/>
    </source>
</evidence>
<name>A0A484MMV9_9ASTE</name>
<evidence type="ECO:0000313" key="3">
    <source>
        <dbReference type="EMBL" id="VFQ90313.1"/>
    </source>
</evidence>
<dbReference type="AlphaFoldDB" id="A0A484MMV9"/>
<dbReference type="Pfam" id="PF03732">
    <property type="entry name" value="Retrotrans_gag"/>
    <property type="match status" value="1"/>
</dbReference>
<dbReference type="PANTHER" id="PTHR35046">
    <property type="entry name" value="ZINC KNUCKLE (CCHC-TYPE) FAMILY PROTEIN"/>
    <property type="match status" value="1"/>
</dbReference>
<gene>
    <name evidence="3" type="ORF">CCAM_LOCUS32089</name>
</gene>
<evidence type="ECO:0000259" key="2">
    <source>
        <dbReference type="Pfam" id="PF03732"/>
    </source>
</evidence>
<accession>A0A484MMV9</accession>
<feature type="domain" description="Retrotransposon gag" evidence="2">
    <location>
        <begin position="106"/>
        <end position="167"/>
    </location>
</feature>
<dbReference type="PANTHER" id="PTHR35046:SF26">
    <property type="entry name" value="RNA-DIRECTED DNA POLYMERASE"/>
    <property type="match status" value="1"/>
</dbReference>
<evidence type="ECO:0000256" key="1">
    <source>
        <dbReference type="SAM" id="MobiDB-lite"/>
    </source>
</evidence>
<dbReference type="Proteomes" id="UP000595140">
    <property type="component" value="Unassembled WGS sequence"/>
</dbReference>
<reference evidence="3 4" key="1">
    <citation type="submission" date="2018-04" db="EMBL/GenBank/DDBJ databases">
        <authorList>
            <person name="Vogel A."/>
        </authorList>
    </citation>
    <scope>NUCLEOTIDE SEQUENCE [LARGE SCALE GENOMIC DNA]</scope>
</reference>
<dbReference type="EMBL" id="OOIL02004034">
    <property type="protein sequence ID" value="VFQ90313.1"/>
    <property type="molecule type" value="Genomic_DNA"/>
</dbReference>
<proteinExistence type="predicted"/>
<keyword evidence="4" id="KW-1185">Reference proteome</keyword>
<feature type="region of interest" description="Disordered" evidence="1">
    <location>
        <begin position="42"/>
        <end position="62"/>
    </location>
</feature>
<organism evidence="3 4">
    <name type="scientific">Cuscuta campestris</name>
    <dbReference type="NCBI Taxonomy" id="132261"/>
    <lineage>
        <taxon>Eukaryota</taxon>
        <taxon>Viridiplantae</taxon>
        <taxon>Streptophyta</taxon>
        <taxon>Embryophyta</taxon>
        <taxon>Tracheophyta</taxon>
        <taxon>Spermatophyta</taxon>
        <taxon>Magnoliopsida</taxon>
        <taxon>eudicotyledons</taxon>
        <taxon>Gunneridae</taxon>
        <taxon>Pentapetalae</taxon>
        <taxon>asterids</taxon>
        <taxon>lamiids</taxon>
        <taxon>Solanales</taxon>
        <taxon>Convolvulaceae</taxon>
        <taxon>Cuscuteae</taxon>
        <taxon>Cuscuta</taxon>
        <taxon>Cuscuta subgen. Grammica</taxon>
        <taxon>Cuscuta sect. Cleistogrammica</taxon>
    </lineage>
</organism>
<sequence>MSNESQTMSHEELIASNAALKAQVEYLAKELAKLTKMKLNELQGSDREEDANSSGTVKPKANEGSDFKVDILTFEGKNDPDEFLEWLETVERVFDFKDVSDEKKVKIVALKFRKYASTWWTNTCTKRRRNDKESVSTWAKMKSLLKKKFLPAEYVRENFAKLQTLRQECSNKHAIPYEEWTKDDEENCSFEGAINDTIPLEEPTLDEEMKSSDNINIPVEDVFDFHVEYEEEVIIDELISRAPELPNHALVSNADDYETSFVFYHFVKIGMNEEVLSSRKYAKDDHVIPALGPIIPSPMSYTLAKTKGLTLKHYDPF</sequence>